<protein>
    <submittedName>
        <fullName evidence="1">Uncharacterized protein</fullName>
    </submittedName>
</protein>
<name>A0AA40CZX0_9PEZI</name>
<evidence type="ECO:0000313" key="1">
    <source>
        <dbReference type="EMBL" id="KAK0655403.1"/>
    </source>
</evidence>
<sequence length="117" mass="13268">AEDVLLSTGIPAARRAGIQIIWLSWGITEDDLEALPPAVDRIFRFDMDEYHKSQELRDLTPDGPSPPVDVLFRERSKTRYSGTWLGRCGRTCTGWHIRTCGRPTCCRTRRHGGGDRL</sequence>
<proteinExistence type="predicted"/>
<comment type="caution">
    <text evidence="1">The sequence shown here is derived from an EMBL/GenBank/DDBJ whole genome shotgun (WGS) entry which is preliminary data.</text>
</comment>
<dbReference type="Proteomes" id="UP001174936">
    <property type="component" value="Unassembled WGS sequence"/>
</dbReference>
<organism evidence="1 2">
    <name type="scientific">Cercophora newfieldiana</name>
    <dbReference type="NCBI Taxonomy" id="92897"/>
    <lineage>
        <taxon>Eukaryota</taxon>
        <taxon>Fungi</taxon>
        <taxon>Dikarya</taxon>
        <taxon>Ascomycota</taxon>
        <taxon>Pezizomycotina</taxon>
        <taxon>Sordariomycetes</taxon>
        <taxon>Sordariomycetidae</taxon>
        <taxon>Sordariales</taxon>
        <taxon>Lasiosphaeriaceae</taxon>
        <taxon>Cercophora</taxon>
    </lineage>
</organism>
<dbReference type="AlphaFoldDB" id="A0AA40CZX0"/>
<evidence type="ECO:0000313" key="2">
    <source>
        <dbReference type="Proteomes" id="UP001174936"/>
    </source>
</evidence>
<dbReference type="EMBL" id="JAULSV010000001">
    <property type="protein sequence ID" value="KAK0655403.1"/>
    <property type="molecule type" value="Genomic_DNA"/>
</dbReference>
<keyword evidence="2" id="KW-1185">Reference proteome</keyword>
<feature type="non-terminal residue" evidence="1">
    <location>
        <position position="1"/>
    </location>
</feature>
<accession>A0AA40CZX0</accession>
<gene>
    <name evidence="1" type="ORF">B0T16DRAFT_318937</name>
</gene>
<reference evidence="1" key="1">
    <citation type="submission" date="2023-06" db="EMBL/GenBank/DDBJ databases">
        <title>Genome-scale phylogeny and comparative genomics of the fungal order Sordariales.</title>
        <authorList>
            <consortium name="Lawrence Berkeley National Laboratory"/>
            <person name="Hensen N."/>
            <person name="Bonometti L."/>
            <person name="Westerberg I."/>
            <person name="Brannstrom I.O."/>
            <person name="Guillou S."/>
            <person name="Cros-Aarteil S."/>
            <person name="Calhoun S."/>
            <person name="Haridas S."/>
            <person name="Kuo A."/>
            <person name="Mondo S."/>
            <person name="Pangilinan J."/>
            <person name="Riley R."/>
            <person name="Labutti K."/>
            <person name="Andreopoulos B."/>
            <person name="Lipzen A."/>
            <person name="Chen C."/>
            <person name="Yanf M."/>
            <person name="Daum C."/>
            <person name="Ng V."/>
            <person name="Clum A."/>
            <person name="Steindorff A."/>
            <person name="Ohm R."/>
            <person name="Martin F."/>
            <person name="Silar P."/>
            <person name="Natvig D."/>
            <person name="Lalanne C."/>
            <person name="Gautier V."/>
            <person name="Ament-Velasquez S.L."/>
            <person name="Kruys A."/>
            <person name="Hutchinson M.I."/>
            <person name="Powell A.J."/>
            <person name="Barry K."/>
            <person name="Miller A.N."/>
            <person name="Grigoriev I.V."/>
            <person name="Debuchy R."/>
            <person name="Gladieux P."/>
            <person name="Thoren M.H."/>
            <person name="Johannesson H."/>
        </authorList>
    </citation>
    <scope>NUCLEOTIDE SEQUENCE</scope>
    <source>
        <strain evidence="1">SMH2532-1</strain>
    </source>
</reference>